<accession>T1F8E3</accession>
<dbReference type="GeneID" id="20205092"/>
<dbReference type="InParanoid" id="T1F8E3"/>
<dbReference type="HOGENOM" id="CLU_1139078_0_0_1"/>
<evidence type="ECO:0000313" key="1">
    <source>
        <dbReference type="EMBL" id="ESO01728.1"/>
    </source>
</evidence>
<evidence type="ECO:0000313" key="2">
    <source>
        <dbReference type="EnsemblMetazoa" id="HelroP174706"/>
    </source>
</evidence>
<sequence length="244" mass="27691">MGRSERRSLAMILTAGHLNDASRTTNKANAFVPSPTENKIIVAVMVSGITHFLHVINWDFFTFEPGHCASNASHLNHYTIARAVTTTIIVMSSNFFGAKIILYAYRWSLSAVESGHSNLALTCHTILPPRLTRLKKKITAHRSMMLMKSRGLKTLSHRKITSGYGDKYQTKKFIKLSILTLIRVGREIPTNHSQYLRDIFHIKNSKRGLLFTSVKSTSTELPEIVINRQSDDQMRHPDECRVVW</sequence>
<dbReference type="EMBL" id="KB096743">
    <property type="protein sequence ID" value="ESO01728.1"/>
    <property type="molecule type" value="Genomic_DNA"/>
</dbReference>
<dbReference type="EMBL" id="AMQM01005004">
    <property type="status" value="NOT_ANNOTATED_CDS"/>
    <property type="molecule type" value="Genomic_DNA"/>
</dbReference>
<reference evidence="2" key="3">
    <citation type="submission" date="2015-06" db="UniProtKB">
        <authorList>
            <consortium name="EnsemblMetazoa"/>
        </authorList>
    </citation>
    <scope>IDENTIFICATION</scope>
</reference>
<dbReference type="KEGG" id="hro:HELRODRAFT_174706"/>
<name>T1F8E3_HELRO</name>
<keyword evidence="3" id="KW-1185">Reference proteome</keyword>
<reference evidence="3" key="1">
    <citation type="submission" date="2012-12" db="EMBL/GenBank/DDBJ databases">
        <authorList>
            <person name="Hellsten U."/>
            <person name="Grimwood J."/>
            <person name="Chapman J.A."/>
            <person name="Shapiro H."/>
            <person name="Aerts A."/>
            <person name="Otillar R.P."/>
            <person name="Terry A.Y."/>
            <person name="Boore J.L."/>
            <person name="Simakov O."/>
            <person name="Marletaz F."/>
            <person name="Cho S.-J."/>
            <person name="Edsinger-Gonzales E."/>
            <person name="Havlak P."/>
            <person name="Kuo D.-H."/>
            <person name="Larsson T."/>
            <person name="Lv J."/>
            <person name="Arendt D."/>
            <person name="Savage R."/>
            <person name="Osoegawa K."/>
            <person name="de Jong P."/>
            <person name="Lindberg D.R."/>
            <person name="Seaver E.C."/>
            <person name="Weisblat D.A."/>
            <person name="Putnam N.H."/>
            <person name="Grigoriev I.V."/>
            <person name="Rokhsar D.S."/>
        </authorList>
    </citation>
    <scope>NUCLEOTIDE SEQUENCE</scope>
</reference>
<dbReference type="EnsemblMetazoa" id="HelroT174706">
    <property type="protein sequence ID" value="HelroP174706"/>
    <property type="gene ID" value="HelroG174706"/>
</dbReference>
<dbReference type="Proteomes" id="UP000015101">
    <property type="component" value="Unassembled WGS sequence"/>
</dbReference>
<proteinExistence type="predicted"/>
<evidence type="ECO:0000313" key="3">
    <source>
        <dbReference type="Proteomes" id="UP000015101"/>
    </source>
</evidence>
<gene>
    <name evidence="2" type="primary">20205092</name>
    <name evidence="1" type="ORF">HELRODRAFT_174706</name>
</gene>
<dbReference type="RefSeq" id="XP_009020382.1">
    <property type="nucleotide sequence ID" value="XM_009022134.1"/>
</dbReference>
<reference evidence="1 3" key="2">
    <citation type="journal article" date="2013" name="Nature">
        <title>Insights into bilaterian evolution from three spiralian genomes.</title>
        <authorList>
            <person name="Simakov O."/>
            <person name="Marletaz F."/>
            <person name="Cho S.J."/>
            <person name="Edsinger-Gonzales E."/>
            <person name="Havlak P."/>
            <person name="Hellsten U."/>
            <person name="Kuo D.H."/>
            <person name="Larsson T."/>
            <person name="Lv J."/>
            <person name="Arendt D."/>
            <person name="Savage R."/>
            <person name="Osoegawa K."/>
            <person name="de Jong P."/>
            <person name="Grimwood J."/>
            <person name="Chapman J.A."/>
            <person name="Shapiro H."/>
            <person name="Aerts A."/>
            <person name="Otillar R.P."/>
            <person name="Terry A.Y."/>
            <person name="Boore J.L."/>
            <person name="Grigoriev I.V."/>
            <person name="Lindberg D.R."/>
            <person name="Seaver E.C."/>
            <person name="Weisblat D.A."/>
            <person name="Putnam N.H."/>
            <person name="Rokhsar D.S."/>
        </authorList>
    </citation>
    <scope>NUCLEOTIDE SEQUENCE</scope>
</reference>
<protein>
    <submittedName>
        <fullName evidence="1 2">Uncharacterized protein</fullName>
    </submittedName>
</protein>
<organism evidence="2 3">
    <name type="scientific">Helobdella robusta</name>
    <name type="common">Californian leech</name>
    <dbReference type="NCBI Taxonomy" id="6412"/>
    <lineage>
        <taxon>Eukaryota</taxon>
        <taxon>Metazoa</taxon>
        <taxon>Spiralia</taxon>
        <taxon>Lophotrochozoa</taxon>
        <taxon>Annelida</taxon>
        <taxon>Clitellata</taxon>
        <taxon>Hirudinea</taxon>
        <taxon>Rhynchobdellida</taxon>
        <taxon>Glossiphoniidae</taxon>
        <taxon>Helobdella</taxon>
    </lineage>
</organism>
<dbReference type="CTD" id="20205092"/>
<dbReference type="AlphaFoldDB" id="T1F8E3"/>